<keyword evidence="4" id="KW-1185">Reference proteome</keyword>
<organism evidence="3 4">
    <name type="scientific">Catenaria anguillulae PL171</name>
    <dbReference type="NCBI Taxonomy" id="765915"/>
    <lineage>
        <taxon>Eukaryota</taxon>
        <taxon>Fungi</taxon>
        <taxon>Fungi incertae sedis</taxon>
        <taxon>Blastocladiomycota</taxon>
        <taxon>Blastocladiomycetes</taxon>
        <taxon>Blastocladiales</taxon>
        <taxon>Catenariaceae</taxon>
        <taxon>Catenaria</taxon>
    </lineage>
</organism>
<name>A0A1Y2HII8_9FUNG</name>
<reference evidence="3 4" key="1">
    <citation type="submission" date="2016-07" db="EMBL/GenBank/DDBJ databases">
        <title>Pervasive Adenine N6-methylation of Active Genes in Fungi.</title>
        <authorList>
            <consortium name="DOE Joint Genome Institute"/>
            <person name="Mondo S.J."/>
            <person name="Dannebaum R.O."/>
            <person name="Kuo R.C."/>
            <person name="Labutti K."/>
            <person name="Haridas S."/>
            <person name="Kuo A."/>
            <person name="Salamov A."/>
            <person name="Ahrendt S.R."/>
            <person name="Lipzen A."/>
            <person name="Sullivan W."/>
            <person name="Andreopoulos W.B."/>
            <person name="Clum A."/>
            <person name="Lindquist E."/>
            <person name="Daum C."/>
            <person name="Ramamoorthy G.K."/>
            <person name="Gryganskyi A."/>
            <person name="Culley D."/>
            <person name="Magnuson J.K."/>
            <person name="James T.Y."/>
            <person name="O'Malley M.A."/>
            <person name="Stajich J.E."/>
            <person name="Spatafora J.W."/>
            <person name="Visel A."/>
            <person name="Grigoriev I.V."/>
        </authorList>
    </citation>
    <scope>NUCLEOTIDE SEQUENCE [LARGE SCALE GENOMIC DNA]</scope>
    <source>
        <strain evidence="3 4">PL171</strain>
    </source>
</reference>
<dbReference type="GO" id="GO:0000398">
    <property type="term" value="P:mRNA splicing, via spliceosome"/>
    <property type="evidence" value="ECO:0007669"/>
    <property type="project" value="InterPro"/>
</dbReference>
<proteinExistence type="predicted"/>
<comment type="subcellular location">
    <subcellularLocation>
        <location evidence="1">Nucleus</location>
    </subcellularLocation>
</comment>
<sequence>MMRQWELDQIRRGGALQTTSGLAAHAARAMHEIAREGDGRLPSLPPIPPLAESLVSLTSTLASLDLAHSADSAAHVAALAAEHDRLVAADAAADSDLHDLSLTQSLTRDLRDHIQDVLEWAADLDGDLSAWEQSLAVDFSADNRDRIIARAMAMLDEVRDDLRDPMAVLAPLNAFKCRDPVGYRRALAHEVVPLVIATHVRCDLLGWDPIGRGDAIEQRMWHVPVTMYGLPSALSAAARGTSGGSGLNPNDPDAGLYRKVVVGYVMPVLEARIKSAGIALALDRAAGARIVDALEEVLYVVDKSDAHFQKLVLAALESCEQTLATAQDSQLDLISAVPNLGSLLVRLDKYAITTTSSISPSVAMSAIAAFAPTTRPNQASLPTDMAARLVRAHAALLQAAAHVLSTGAPTVSVSAHANSARNLVKLVVESCAGVYLRPRVAPTAVASAAPLVAAVGPLVFPAPHPGGVTSTQQALPTAMVARDEPLVASLRAALVALARNEAWPMTSAQVEVVSKWAVDQAGGWAEQPLQLQEVVSGFKGRRTV</sequence>
<evidence type="ECO:0000313" key="3">
    <source>
        <dbReference type="EMBL" id="ORZ34418.1"/>
    </source>
</evidence>
<evidence type="ECO:0000313" key="4">
    <source>
        <dbReference type="Proteomes" id="UP000193411"/>
    </source>
</evidence>
<comment type="caution">
    <text evidence="3">The sequence shown here is derived from an EMBL/GenBank/DDBJ whole genome shotgun (WGS) entry which is preliminary data.</text>
</comment>
<evidence type="ECO:0000256" key="1">
    <source>
        <dbReference type="ARBA" id="ARBA00004123"/>
    </source>
</evidence>
<dbReference type="PANTHER" id="PTHR12214">
    <property type="entry name" value="GC-RICH SEQUENCE DNA-BINDING FACTOR"/>
    <property type="match status" value="1"/>
</dbReference>
<keyword evidence="2" id="KW-0539">Nucleus</keyword>
<dbReference type="GO" id="GO:0005634">
    <property type="term" value="C:nucleus"/>
    <property type="evidence" value="ECO:0007669"/>
    <property type="project" value="UniProtKB-SubCell"/>
</dbReference>
<evidence type="ECO:0000256" key="2">
    <source>
        <dbReference type="ARBA" id="ARBA00023242"/>
    </source>
</evidence>
<dbReference type="STRING" id="765915.A0A1Y2HII8"/>
<dbReference type="AlphaFoldDB" id="A0A1Y2HII8"/>
<dbReference type="PANTHER" id="PTHR12214:SF0">
    <property type="entry name" value="LD29489P"/>
    <property type="match status" value="1"/>
</dbReference>
<accession>A0A1Y2HII8</accession>
<gene>
    <name evidence="3" type="ORF">BCR44DRAFT_1436212</name>
</gene>
<dbReference type="EMBL" id="MCFL01000028">
    <property type="protein sequence ID" value="ORZ34418.1"/>
    <property type="molecule type" value="Genomic_DNA"/>
</dbReference>
<protein>
    <submittedName>
        <fullName evidence="3">Uncharacterized protein</fullName>
    </submittedName>
</protein>
<dbReference type="InterPro" id="IPR012890">
    <property type="entry name" value="GCFC2-like"/>
</dbReference>
<dbReference type="GO" id="GO:0003677">
    <property type="term" value="F:DNA binding"/>
    <property type="evidence" value="ECO:0007669"/>
    <property type="project" value="InterPro"/>
</dbReference>
<dbReference type="OrthoDB" id="5585953at2759"/>
<dbReference type="Proteomes" id="UP000193411">
    <property type="component" value="Unassembled WGS sequence"/>
</dbReference>